<gene>
    <name evidence="1" type="ORF">GCM10007898_45430</name>
</gene>
<reference evidence="2" key="1">
    <citation type="journal article" date="2019" name="Int. J. Syst. Evol. Microbiol.">
        <title>The Global Catalogue of Microorganisms (GCM) 10K type strain sequencing project: providing services to taxonomists for standard genome sequencing and annotation.</title>
        <authorList>
            <consortium name="The Broad Institute Genomics Platform"/>
            <consortium name="The Broad Institute Genome Sequencing Center for Infectious Disease"/>
            <person name="Wu L."/>
            <person name="Ma J."/>
        </authorList>
    </citation>
    <scope>NUCLEOTIDE SEQUENCE [LARGE SCALE GENOMIC DNA]</scope>
    <source>
        <strain evidence="2">NBRC 111981</strain>
    </source>
</reference>
<protein>
    <submittedName>
        <fullName evidence="1">Uncharacterized protein</fullName>
    </submittedName>
</protein>
<dbReference type="Proteomes" id="UP001156627">
    <property type="component" value="Unassembled WGS sequence"/>
</dbReference>
<dbReference type="EMBL" id="BSOA01000053">
    <property type="protein sequence ID" value="GLQ90967.1"/>
    <property type="molecule type" value="Genomic_DNA"/>
</dbReference>
<proteinExistence type="predicted"/>
<accession>A0ABQ5XHB2</accession>
<organism evidence="1 2">
    <name type="scientific">Dyella flagellata</name>
    <dbReference type="NCBI Taxonomy" id="1867833"/>
    <lineage>
        <taxon>Bacteria</taxon>
        <taxon>Pseudomonadati</taxon>
        <taxon>Pseudomonadota</taxon>
        <taxon>Gammaproteobacteria</taxon>
        <taxon>Lysobacterales</taxon>
        <taxon>Rhodanobacteraceae</taxon>
        <taxon>Dyella</taxon>
    </lineage>
</organism>
<evidence type="ECO:0000313" key="1">
    <source>
        <dbReference type="EMBL" id="GLQ90967.1"/>
    </source>
</evidence>
<sequence>MARRTADFAIGTEMGIVEELFAQGDALGEQYLRIRLPPGLMTDNNCAHDQTAEQGD</sequence>
<keyword evidence="2" id="KW-1185">Reference proteome</keyword>
<evidence type="ECO:0000313" key="2">
    <source>
        <dbReference type="Proteomes" id="UP001156627"/>
    </source>
</evidence>
<name>A0ABQ5XHB2_9GAMM</name>
<comment type="caution">
    <text evidence="1">The sequence shown here is derived from an EMBL/GenBank/DDBJ whole genome shotgun (WGS) entry which is preliminary data.</text>
</comment>